<name>D1CGP5_THET1</name>
<proteinExistence type="predicted"/>
<gene>
    <name evidence="2" type="ordered locus">Tter_2012</name>
</gene>
<dbReference type="STRING" id="525904.Tter_2012"/>
<dbReference type="Pfam" id="PF11575">
    <property type="entry name" value="FhuF_C"/>
    <property type="match status" value="1"/>
</dbReference>
<accession>D1CGP5</accession>
<dbReference type="AlphaFoldDB" id="D1CGP5"/>
<keyword evidence="3" id="KW-1185">Reference proteome</keyword>
<evidence type="ECO:0000259" key="1">
    <source>
        <dbReference type="Pfam" id="PF11575"/>
    </source>
</evidence>
<evidence type="ECO:0000313" key="2">
    <source>
        <dbReference type="EMBL" id="ACZ42916.1"/>
    </source>
</evidence>
<protein>
    <submittedName>
        <fullName evidence="2">Ferric iron reductase</fullName>
    </submittedName>
</protein>
<dbReference type="EMBL" id="CP001826">
    <property type="protein sequence ID" value="ACZ42916.1"/>
    <property type="molecule type" value="Genomic_DNA"/>
</dbReference>
<dbReference type="OrthoDB" id="5870636at2"/>
<evidence type="ECO:0000313" key="3">
    <source>
        <dbReference type="Proteomes" id="UP000000323"/>
    </source>
</evidence>
<dbReference type="Proteomes" id="UP000000323">
    <property type="component" value="Chromosome 2"/>
</dbReference>
<sequence length="278" mass="30132">MALSELTTAGIAPVPGILDTLREVAARDRFLSALAGHQAGEGWMPLEDLPTSGMVERQMVGLGESYGTRDRRVIASMLVLRYGWYLAAPLIGSYMLEGKVPRTTGNVEVQPCPDGTLLVAFLRDAGAVIEGDPAESLPEVVAVGSREELRAGLRRELVEAHEPLVALLGRVTPFSTRTLWRMLADRWGEVCAWVGTVMGDPQGCALEGQRLLELPGAPWRRPPSFVYLEHAGRGRTFLARATCCCSYRLPGGAKCSTCPLLPEEERMAKMLAALEGSE</sequence>
<dbReference type="RefSeq" id="WP_012875947.1">
    <property type="nucleotide sequence ID" value="NC_013526.1"/>
</dbReference>
<organism evidence="2 3">
    <name type="scientific">Thermobaculum terrenum (strain ATCC BAA-798 / CCMEE 7001 / YNP1)</name>
    <dbReference type="NCBI Taxonomy" id="525904"/>
    <lineage>
        <taxon>Bacteria</taxon>
        <taxon>Bacillati</taxon>
        <taxon>Chloroflexota</taxon>
        <taxon>Chloroflexia</taxon>
        <taxon>Candidatus Thermobaculales</taxon>
        <taxon>Candidatus Thermobaculaceae</taxon>
        <taxon>Thermobaculum</taxon>
    </lineage>
</organism>
<dbReference type="InterPro" id="IPR024726">
    <property type="entry name" value="FhuF_C"/>
</dbReference>
<feature type="domain" description="Ferric siderophore reductase C-terminal" evidence="1">
    <location>
        <begin position="240"/>
        <end position="260"/>
    </location>
</feature>
<dbReference type="HOGENOM" id="CLU_1041633_0_0_0"/>
<dbReference type="eggNOG" id="COG4114">
    <property type="taxonomic scope" value="Bacteria"/>
</dbReference>
<reference evidence="3" key="1">
    <citation type="journal article" date="2010" name="Stand. Genomic Sci.">
        <title>Complete genome sequence of 'Thermobaculum terrenum' type strain (YNP1).</title>
        <authorList>
            <person name="Kiss H."/>
            <person name="Cleland D."/>
            <person name="Lapidus A."/>
            <person name="Lucas S."/>
            <person name="Glavina Del Rio T."/>
            <person name="Nolan M."/>
            <person name="Tice H."/>
            <person name="Han C."/>
            <person name="Goodwin L."/>
            <person name="Pitluck S."/>
            <person name="Liolios K."/>
            <person name="Ivanova N."/>
            <person name="Mavromatis K."/>
            <person name="Ovchinnikova G."/>
            <person name="Pati A."/>
            <person name="Chen A."/>
            <person name="Palaniappan K."/>
            <person name="Land M."/>
            <person name="Hauser L."/>
            <person name="Chang Y."/>
            <person name="Jeffries C."/>
            <person name="Lu M."/>
            <person name="Brettin T."/>
            <person name="Detter J."/>
            <person name="Goker M."/>
            <person name="Tindall B."/>
            <person name="Beck B."/>
            <person name="McDermott T."/>
            <person name="Woyke T."/>
            <person name="Bristow J."/>
            <person name="Eisen J."/>
            <person name="Markowitz V."/>
            <person name="Hugenholtz P."/>
            <person name="Kyrpides N."/>
            <person name="Klenk H."/>
            <person name="Cheng J."/>
        </authorList>
    </citation>
    <scope>NUCLEOTIDE SEQUENCE [LARGE SCALE GENOMIC DNA]</scope>
    <source>
        <strain evidence="3">ATCC BAA-798 / YNP1</strain>
    </source>
</reference>
<dbReference type="GO" id="GO:0051537">
    <property type="term" value="F:2 iron, 2 sulfur cluster binding"/>
    <property type="evidence" value="ECO:0007669"/>
    <property type="project" value="InterPro"/>
</dbReference>
<dbReference type="KEGG" id="ttr:Tter_2012"/>